<feature type="compositionally biased region" description="Polar residues" evidence="1">
    <location>
        <begin position="1"/>
        <end position="21"/>
    </location>
</feature>
<dbReference type="InterPro" id="IPR002921">
    <property type="entry name" value="Fungal_lipase-type"/>
</dbReference>
<proteinExistence type="predicted"/>
<dbReference type="InterPro" id="IPR051218">
    <property type="entry name" value="Sec_MonoDiacylglyc_Lipase"/>
</dbReference>
<dbReference type="AlphaFoldDB" id="A0AAE0KTB2"/>
<dbReference type="PANTHER" id="PTHR45856">
    <property type="entry name" value="ALPHA/BETA-HYDROLASES SUPERFAMILY PROTEIN"/>
    <property type="match status" value="1"/>
</dbReference>
<dbReference type="Proteomes" id="UP001190700">
    <property type="component" value="Unassembled WGS sequence"/>
</dbReference>
<dbReference type="PANTHER" id="PTHR45856:SF11">
    <property type="entry name" value="FUNGAL LIPASE-LIKE DOMAIN-CONTAINING PROTEIN"/>
    <property type="match status" value="1"/>
</dbReference>
<reference evidence="3 4" key="1">
    <citation type="journal article" date="2015" name="Genome Biol. Evol.">
        <title>Comparative Genomics of a Bacterivorous Green Alga Reveals Evolutionary Causalities and Consequences of Phago-Mixotrophic Mode of Nutrition.</title>
        <authorList>
            <person name="Burns J.A."/>
            <person name="Paasch A."/>
            <person name="Narechania A."/>
            <person name="Kim E."/>
        </authorList>
    </citation>
    <scope>NUCLEOTIDE SEQUENCE [LARGE SCALE GENOMIC DNA]</scope>
    <source>
        <strain evidence="3 4">PLY_AMNH</strain>
    </source>
</reference>
<dbReference type="EMBL" id="LGRX02018563">
    <property type="protein sequence ID" value="KAK3259669.1"/>
    <property type="molecule type" value="Genomic_DNA"/>
</dbReference>
<dbReference type="CDD" id="cd00519">
    <property type="entry name" value="Lipase_3"/>
    <property type="match status" value="1"/>
</dbReference>
<protein>
    <recommendedName>
        <fullName evidence="2">Fungal lipase-type domain-containing protein</fullName>
    </recommendedName>
</protein>
<evidence type="ECO:0000313" key="4">
    <source>
        <dbReference type="Proteomes" id="UP001190700"/>
    </source>
</evidence>
<evidence type="ECO:0000313" key="3">
    <source>
        <dbReference type="EMBL" id="KAK3259669.1"/>
    </source>
</evidence>
<accession>A0AAE0KTB2</accession>
<dbReference type="SUPFAM" id="SSF53474">
    <property type="entry name" value="alpha/beta-Hydrolases"/>
    <property type="match status" value="1"/>
</dbReference>
<name>A0AAE0KTB2_9CHLO</name>
<dbReference type="Gene3D" id="3.40.50.1820">
    <property type="entry name" value="alpha/beta hydrolase"/>
    <property type="match status" value="1"/>
</dbReference>
<comment type="caution">
    <text evidence="3">The sequence shown here is derived from an EMBL/GenBank/DDBJ whole genome shotgun (WGS) entry which is preliminary data.</text>
</comment>
<organism evidence="3 4">
    <name type="scientific">Cymbomonas tetramitiformis</name>
    <dbReference type="NCBI Taxonomy" id="36881"/>
    <lineage>
        <taxon>Eukaryota</taxon>
        <taxon>Viridiplantae</taxon>
        <taxon>Chlorophyta</taxon>
        <taxon>Pyramimonadophyceae</taxon>
        <taxon>Pyramimonadales</taxon>
        <taxon>Pyramimonadaceae</taxon>
        <taxon>Cymbomonas</taxon>
    </lineage>
</organism>
<sequence>MEKTSGASTNVELPIVTTPSGNDGHELRERSTSRLDRTNKLMKGASDITTNKLKAKTLTKLSKSAKRLVNVLNLRGINMEELQFCCLIAELSYVLMMYCDERDILQSHYCQRFPSFDVYSADWFNNESADIHGLYYFVDGVLYIGFAGTDSFQDVIRDLKAHKVPFDGDPDVTVHSGFYDGYRVVSEQIHKFIDINSKHHDISTIVCVGHSMGGALASMCAYDMKLKFPHRTIKGVTFGSPSPGGKKFQKAYNSKLKDTTFTVYQPIDPIPKLPGKFLSNYYHVGIRLRISDSARVKKALKVKAKKSGCIGGCSCSSLFLPGFDYHFPYVYRQQLLDLDEKGTKVMEGTFLDDGEHPEDSMVAIDSEAHEECEQNAPVASSDVRLTIS</sequence>
<feature type="region of interest" description="Disordered" evidence="1">
    <location>
        <begin position="1"/>
        <end position="30"/>
    </location>
</feature>
<dbReference type="InterPro" id="IPR029058">
    <property type="entry name" value="AB_hydrolase_fold"/>
</dbReference>
<evidence type="ECO:0000259" key="2">
    <source>
        <dbReference type="Pfam" id="PF01764"/>
    </source>
</evidence>
<gene>
    <name evidence="3" type="ORF">CYMTET_31341</name>
</gene>
<feature type="domain" description="Fungal lipase-type" evidence="2">
    <location>
        <begin position="144"/>
        <end position="276"/>
    </location>
</feature>
<evidence type="ECO:0000256" key="1">
    <source>
        <dbReference type="SAM" id="MobiDB-lite"/>
    </source>
</evidence>
<keyword evidence="4" id="KW-1185">Reference proteome</keyword>
<dbReference type="Pfam" id="PF01764">
    <property type="entry name" value="Lipase_3"/>
    <property type="match status" value="1"/>
</dbReference>
<dbReference type="GO" id="GO:0006629">
    <property type="term" value="P:lipid metabolic process"/>
    <property type="evidence" value="ECO:0007669"/>
    <property type="project" value="InterPro"/>
</dbReference>